<feature type="transmembrane region" description="Helical" evidence="6">
    <location>
        <begin position="154"/>
        <end position="173"/>
    </location>
</feature>
<gene>
    <name evidence="7" type="ORF">KSV97_03995</name>
    <name evidence="8" type="ORF">KSW06_03960</name>
</gene>
<accession>A0AAW4MZS6</accession>
<dbReference type="InterPro" id="IPR043428">
    <property type="entry name" value="LivM-like"/>
</dbReference>
<keyword evidence="3 6" id="KW-0812">Transmembrane</keyword>
<proteinExistence type="predicted"/>
<reference evidence="7 10" key="1">
    <citation type="submission" date="2021-06" db="EMBL/GenBank/DDBJ databases">
        <title>Collection of gut derived symbiotic bacterial strains cultured from healthy donors.</title>
        <authorList>
            <person name="Lin H."/>
            <person name="Littmann E."/>
            <person name="Pamer E.G."/>
        </authorList>
    </citation>
    <scope>NUCLEOTIDE SEQUENCE</scope>
    <source>
        <strain evidence="8 10">MSK.21.70</strain>
        <strain evidence="7">MSK.21.82</strain>
    </source>
</reference>
<keyword evidence="2" id="KW-1003">Cell membrane</keyword>
<dbReference type="PANTHER" id="PTHR30482">
    <property type="entry name" value="HIGH-AFFINITY BRANCHED-CHAIN AMINO ACID TRANSPORT SYSTEM PERMEASE"/>
    <property type="match status" value="1"/>
</dbReference>
<feature type="transmembrane region" description="Helical" evidence="6">
    <location>
        <begin position="118"/>
        <end position="134"/>
    </location>
</feature>
<evidence type="ECO:0000256" key="6">
    <source>
        <dbReference type="SAM" id="Phobius"/>
    </source>
</evidence>
<evidence type="ECO:0000313" key="10">
    <source>
        <dbReference type="Proteomes" id="UP001197492"/>
    </source>
</evidence>
<organism evidence="7 9">
    <name type="scientific">Catenibacterium mitsuokai</name>
    <dbReference type="NCBI Taxonomy" id="100886"/>
    <lineage>
        <taxon>Bacteria</taxon>
        <taxon>Bacillati</taxon>
        <taxon>Bacillota</taxon>
        <taxon>Erysipelotrichia</taxon>
        <taxon>Erysipelotrichales</taxon>
        <taxon>Coprobacillaceae</taxon>
        <taxon>Catenibacterium</taxon>
    </lineage>
</organism>
<dbReference type="Pfam" id="PF02653">
    <property type="entry name" value="BPD_transp_2"/>
    <property type="match status" value="1"/>
</dbReference>
<evidence type="ECO:0000256" key="3">
    <source>
        <dbReference type="ARBA" id="ARBA00022692"/>
    </source>
</evidence>
<keyword evidence="5 6" id="KW-0472">Membrane</keyword>
<feature type="transmembrane region" description="Helical" evidence="6">
    <location>
        <begin position="64"/>
        <end position="84"/>
    </location>
</feature>
<feature type="transmembrane region" description="Helical" evidence="6">
    <location>
        <begin position="38"/>
        <end position="57"/>
    </location>
</feature>
<evidence type="ECO:0000313" key="7">
    <source>
        <dbReference type="EMBL" id="MBV3382408.1"/>
    </source>
</evidence>
<dbReference type="GO" id="GO:0005886">
    <property type="term" value="C:plasma membrane"/>
    <property type="evidence" value="ECO:0007669"/>
    <property type="project" value="UniProtKB-SubCell"/>
</dbReference>
<dbReference type="AlphaFoldDB" id="A0AAW4MZS6"/>
<dbReference type="EMBL" id="JAHOEL010000017">
    <property type="protein sequence ID" value="MBV3392424.1"/>
    <property type="molecule type" value="Genomic_DNA"/>
</dbReference>
<feature type="transmembrane region" description="Helical" evidence="6">
    <location>
        <begin position="90"/>
        <end position="111"/>
    </location>
</feature>
<comment type="caution">
    <text evidence="7">The sequence shown here is derived from an EMBL/GenBank/DDBJ whole genome shotgun (WGS) entry which is preliminary data.</text>
</comment>
<evidence type="ECO:0000256" key="2">
    <source>
        <dbReference type="ARBA" id="ARBA00022475"/>
    </source>
</evidence>
<comment type="subcellular location">
    <subcellularLocation>
        <location evidence="1">Cell membrane</location>
        <topology evidence="1">Multi-pass membrane protein</topology>
    </subcellularLocation>
</comment>
<keyword evidence="10" id="KW-1185">Reference proteome</keyword>
<evidence type="ECO:0000256" key="5">
    <source>
        <dbReference type="ARBA" id="ARBA00023136"/>
    </source>
</evidence>
<keyword evidence="4 6" id="KW-1133">Transmembrane helix</keyword>
<dbReference type="GO" id="GO:0015658">
    <property type="term" value="F:branched-chain amino acid transmembrane transporter activity"/>
    <property type="evidence" value="ECO:0007669"/>
    <property type="project" value="InterPro"/>
</dbReference>
<dbReference type="Proteomes" id="UP001197492">
    <property type="component" value="Unassembled WGS sequence"/>
</dbReference>
<dbReference type="PANTHER" id="PTHR30482:SF10">
    <property type="entry name" value="HIGH-AFFINITY BRANCHED-CHAIN AMINO ACID TRANSPORT PROTEIN BRAE"/>
    <property type="match status" value="1"/>
</dbReference>
<dbReference type="RefSeq" id="WP_217747351.1">
    <property type="nucleotide sequence ID" value="NZ_JAHOEB010000017.1"/>
</dbReference>
<evidence type="ECO:0000313" key="8">
    <source>
        <dbReference type="EMBL" id="MBV3392424.1"/>
    </source>
</evidence>
<protein>
    <submittedName>
        <fullName evidence="7">Branched-chain amino acid ABC transporter permease</fullName>
    </submittedName>
</protein>
<evidence type="ECO:0000256" key="4">
    <source>
        <dbReference type="ARBA" id="ARBA00022989"/>
    </source>
</evidence>
<dbReference type="CDD" id="cd06581">
    <property type="entry name" value="TM_PBP1_LivM_like"/>
    <property type="match status" value="1"/>
</dbReference>
<dbReference type="Proteomes" id="UP001196408">
    <property type="component" value="Unassembled WGS sequence"/>
</dbReference>
<feature type="transmembrane region" description="Helical" evidence="6">
    <location>
        <begin position="12"/>
        <end position="32"/>
    </location>
</feature>
<dbReference type="EMBL" id="JAHOEF010000017">
    <property type="protein sequence ID" value="MBV3382408.1"/>
    <property type="molecule type" value="Genomic_DNA"/>
</dbReference>
<sequence length="315" mass="34135">MEKLLKNELFRSFILSIVIFAVLMVGTATSVINSYWQGVLILCGINIILAVSLNLAAGYLGQLTLGHAGFMSVGAYTSALISIYLNLPFIVSLLIGAIAAGIIGLIIGIPVLRLKGDYLCIITLAFNEIIRVIMNNLEITNGAKGLIGIPLNTNLVYVFIAMIITIFVVYSIVKSRHGRAIISIREDETASELSGIDVGYYKVFAFAVSAIFAGLAGGLYAHYYTVILPKGFDFNKSVEILVMVVLGGMGNLKGSIIAAIVLTIIPELLISFSQYRMLLYAIVLIAAMILKGTGKGEQIMERLPFFKKKDEVKPE</sequence>
<name>A0AAW4MZS6_9FIRM</name>
<feature type="transmembrane region" description="Helical" evidence="6">
    <location>
        <begin position="240"/>
        <end position="265"/>
    </location>
</feature>
<evidence type="ECO:0000256" key="1">
    <source>
        <dbReference type="ARBA" id="ARBA00004651"/>
    </source>
</evidence>
<feature type="transmembrane region" description="Helical" evidence="6">
    <location>
        <begin position="200"/>
        <end position="220"/>
    </location>
</feature>
<feature type="transmembrane region" description="Helical" evidence="6">
    <location>
        <begin position="277"/>
        <end position="294"/>
    </location>
</feature>
<dbReference type="InterPro" id="IPR001851">
    <property type="entry name" value="ABC_transp_permease"/>
</dbReference>
<evidence type="ECO:0000313" key="9">
    <source>
        <dbReference type="Proteomes" id="UP001196408"/>
    </source>
</evidence>